<dbReference type="InterPro" id="IPR009016">
    <property type="entry name" value="Fe_hydrogenase"/>
</dbReference>
<dbReference type="Gene3D" id="3.40.950.10">
    <property type="entry name" value="Fe-only Hydrogenase (Larger Subunit), Chain L, domain 3"/>
    <property type="match status" value="1"/>
</dbReference>
<evidence type="ECO:0000259" key="4">
    <source>
        <dbReference type="PROSITE" id="PS51379"/>
    </source>
</evidence>
<evidence type="ECO:0000313" key="6">
    <source>
        <dbReference type="Proteomes" id="UP000774750"/>
    </source>
</evidence>
<keyword evidence="1" id="KW-0479">Metal-binding</keyword>
<dbReference type="PROSITE" id="PS51379">
    <property type="entry name" value="4FE4S_FER_2"/>
    <property type="match status" value="2"/>
</dbReference>
<dbReference type="RefSeq" id="WP_204446952.1">
    <property type="nucleotide sequence ID" value="NZ_JACJKY010000013.1"/>
</dbReference>
<dbReference type="Proteomes" id="UP000774750">
    <property type="component" value="Unassembled WGS sequence"/>
</dbReference>
<dbReference type="Pfam" id="PF02906">
    <property type="entry name" value="Fe_hyd_lg_C"/>
    <property type="match status" value="1"/>
</dbReference>
<dbReference type="InterPro" id="IPR017896">
    <property type="entry name" value="4Fe4S_Fe-S-bd"/>
</dbReference>
<dbReference type="GO" id="GO:0051536">
    <property type="term" value="F:iron-sulfur cluster binding"/>
    <property type="evidence" value="ECO:0007669"/>
    <property type="project" value="UniProtKB-KW"/>
</dbReference>
<dbReference type="Pfam" id="PF00037">
    <property type="entry name" value="Fer4"/>
    <property type="match status" value="1"/>
</dbReference>
<dbReference type="NCBIfam" id="TIGR04105">
    <property type="entry name" value="FeFe_hydrog_B1"/>
    <property type="match status" value="1"/>
</dbReference>
<dbReference type="InterPro" id="IPR017900">
    <property type="entry name" value="4Fe4S_Fe_S_CS"/>
</dbReference>
<dbReference type="SUPFAM" id="SSF54862">
    <property type="entry name" value="4Fe-4S ferredoxins"/>
    <property type="match status" value="1"/>
</dbReference>
<feature type="domain" description="4Fe-4S ferredoxin-type" evidence="4">
    <location>
        <begin position="140"/>
        <end position="169"/>
    </location>
</feature>
<feature type="domain" description="4Fe-4S ferredoxin-type" evidence="4">
    <location>
        <begin position="186"/>
        <end position="215"/>
    </location>
</feature>
<reference evidence="5" key="1">
    <citation type="submission" date="2020-08" db="EMBL/GenBank/DDBJ databases">
        <authorList>
            <person name="Cejkova D."/>
            <person name="Kubasova T."/>
            <person name="Jahodarova E."/>
            <person name="Rychlik I."/>
        </authorList>
    </citation>
    <scope>NUCLEOTIDE SEQUENCE</scope>
    <source>
        <strain evidence="5">An559</strain>
    </source>
</reference>
<dbReference type="Gene3D" id="3.30.70.20">
    <property type="match status" value="2"/>
</dbReference>
<comment type="caution">
    <text evidence="5">The sequence shown here is derived from an EMBL/GenBank/DDBJ whole genome shotgun (WGS) entry which is preliminary data.</text>
</comment>
<dbReference type="Pfam" id="PF25160">
    <property type="entry name" value="LdpA_Fe-S-bd"/>
    <property type="match status" value="1"/>
</dbReference>
<protein>
    <submittedName>
        <fullName evidence="5">4Fe-4S dicluster domain-containing protein</fullName>
    </submittedName>
</protein>
<dbReference type="Gene3D" id="3.40.50.1780">
    <property type="match status" value="2"/>
</dbReference>
<dbReference type="PANTHER" id="PTHR11615">
    <property type="entry name" value="NITRATE, FORMATE, IRON DEHYDROGENASE"/>
    <property type="match status" value="1"/>
</dbReference>
<dbReference type="EMBL" id="JACJKY010000013">
    <property type="protein sequence ID" value="MBM6921229.1"/>
    <property type="molecule type" value="Genomic_DNA"/>
</dbReference>
<sequence>MRGIYTPVVQIRRQIFKKVAQIAFSGEFDRVDQLPYEIIKGEVASYRESVFKERAIVAERIRLACGLNLRSAGEHAPISKDFGKAITTERVFELPLINVIPFACNSCETTCYEVSDNCQGCLAHPCSSVCPVKAVSIVNGKSVIDKEKCLKCGRCADTCPYHAIIKRERPCAAACGVGAIESDELGRAKINYDKCVSCGQCLVACPFAAIADKSQILQLILALKSDKKVIAEVAPAFVGQFGPLATPAKVKAALLALGFADVREVAVGADDVSVSEAEEFLERVPEELPFLATSCCPSWSVFAKSVLGEDLSKCVSMSLTPMVATARKIKEEDPNVRVCFIGPCASKKLEAFRRTVRSDVDYVITYEELMGILAAKDIDFTEEAEMNPDDAASSTGRNYAVSGGVAAAVVSCIKRTHPDKTVLIDRAEGLANCKKMLMLAKAGKRNGYLIEGMACTGGCVGGAGTIQAPVKSAALVKKFAEESPYENRFDKEQK</sequence>
<dbReference type="InterPro" id="IPR004108">
    <property type="entry name" value="Fe_hydrogenase_lsu_C"/>
</dbReference>
<dbReference type="InterPro" id="IPR057431">
    <property type="entry name" value="LdpA_Fe-S-bd"/>
</dbReference>
<dbReference type="InterPro" id="IPR050340">
    <property type="entry name" value="Cytosolic_Fe-S_CAF"/>
</dbReference>
<evidence type="ECO:0000256" key="2">
    <source>
        <dbReference type="ARBA" id="ARBA00023004"/>
    </source>
</evidence>
<organism evidence="5 6">
    <name type="scientific">Merdimmobilis hominis</name>
    <dbReference type="NCBI Taxonomy" id="2897707"/>
    <lineage>
        <taxon>Bacteria</taxon>
        <taxon>Bacillati</taxon>
        <taxon>Bacillota</taxon>
        <taxon>Clostridia</taxon>
        <taxon>Eubacteriales</taxon>
        <taxon>Oscillospiraceae</taxon>
        <taxon>Merdimmobilis</taxon>
    </lineage>
</organism>
<evidence type="ECO:0000256" key="1">
    <source>
        <dbReference type="ARBA" id="ARBA00022723"/>
    </source>
</evidence>
<keyword evidence="3" id="KW-0411">Iron-sulfur</keyword>
<dbReference type="CDD" id="cd10549">
    <property type="entry name" value="MtMvhB_like"/>
    <property type="match status" value="1"/>
</dbReference>
<evidence type="ECO:0000313" key="5">
    <source>
        <dbReference type="EMBL" id="MBM6921229.1"/>
    </source>
</evidence>
<keyword evidence="2" id="KW-0408">Iron</keyword>
<reference evidence="5" key="2">
    <citation type="journal article" date="2021" name="Sci. Rep.">
        <title>The distribution of antibiotic resistance genes in chicken gut microbiota commensals.</title>
        <authorList>
            <person name="Juricova H."/>
            <person name="Matiasovicova J."/>
            <person name="Kubasova T."/>
            <person name="Cejkova D."/>
            <person name="Rychlik I."/>
        </authorList>
    </citation>
    <scope>NUCLEOTIDE SEQUENCE</scope>
    <source>
        <strain evidence="5">An559</strain>
    </source>
</reference>
<dbReference type="AlphaFoldDB" id="A0A938X9Q3"/>
<accession>A0A938X9Q3</accession>
<name>A0A938X9Q3_9FIRM</name>
<evidence type="ECO:0000256" key="3">
    <source>
        <dbReference type="ARBA" id="ARBA00023014"/>
    </source>
</evidence>
<dbReference type="InterPro" id="IPR027631">
    <property type="entry name" value="Mono_FeFe_hydrog"/>
</dbReference>
<dbReference type="SUPFAM" id="SSF53920">
    <property type="entry name" value="Fe-only hydrogenase"/>
    <property type="match status" value="1"/>
</dbReference>
<proteinExistence type="predicted"/>
<dbReference type="PROSITE" id="PS00198">
    <property type="entry name" value="4FE4S_FER_1"/>
    <property type="match status" value="1"/>
</dbReference>
<gene>
    <name evidence="5" type="ORF">H6A12_08690</name>
</gene>
<dbReference type="GO" id="GO:0046872">
    <property type="term" value="F:metal ion binding"/>
    <property type="evidence" value="ECO:0007669"/>
    <property type="project" value="UniProtKB-KW"/>
</dbReference>
<keyword evidence="6" id="KW-1185">Reference proteome</keyword>